<dbReference type="VEuPathDB" id="TrichDB:TVAG_028480"/>
<evidence type="ECO:0008006" key="4">
    <source>
        <dbReference type="Google" id="ProtNLM"/>
    </source>
</evidence>
<protein>
    <recommendedName>
        <fullName evidence="4">Kinetochore protein SPC25</fullName>
    </recommendedName>
</protein>
<dbReference type="RefSeq" id="XP_001326118.1">
    <property type="nucleotide sequence ID" value="XM_001326083.1"/>
</dbReference>
<dbReference type="Proteomes" id="UP000001542">
    <property type="component" value="Unassembled WGS sequence"/>
</dbReference>
<dbReference type="OrthoDB" id="10611579at2759"/>
<feature type="coiled-coil region" evidence="1">
    <location>
        <begin position="13"/>
        <end position="75"/>
    </location>
</feature>
<name>A2E095_TRIV3</name>
<accession>A2E095</accession>
<reference evidence="2" key="2">
    <citation type="journal article" date="2007" name="Science">
        <title>Draft genome sequence of the sexually transmitted pathogen Trichomonas vaginalis.</title>
        <authorList>
            <person name="Carlton J.M."/>
            <person name="Hirt R.P."/>
            <person name="Silva J.C."/>
            <person name="Delcher A.L."/>
            <person name="Schatz M."/>
            <person name="Zhao Q."/>
            <person name="Wortman J.R."/>
            <person name="Bidwell S.L."/>
            <person name="Alsmark U.C.M."/>
            <person name="Besteiro S."/>
            <person name="Sicheritz-Ponten T."/>
            <person name="Noel C.J."/>
            <person name="Dacks J.B."/>
            <person name="Foster P.G."/>
            <person name="Simillion C."/>
            <person name="Van de Peer Y."/>
            <person name="Miranda-Saavedra D."/>
            <person name="Barton G.J."/>
            <person name="Westrop G.D."/>
            <person name="Mueller S."/>
            <person name="Dessi D."/>
            <person name="Fiori P.L."/>
            <person name="Ren Q."/>
            <person name="Paulsen I."/>
            <person name="Zhang H."/>
            <person name="Bastida-Corcuera F.D."/>
            <person name="Simoes-Barbosa A."/>
            <person name="Brown M.T."/>
            <person name="Hayes R.D."/>
            <person name="Mukherjee M."/>
            <person name="Okumura C.Y."/>
            <person name="Schneider R."/>
            <person name="Smith A.J."/>
            <person name="Vanacova S."/>
            <person name="Villalvazo M."/>
            <person name="Haas B.J."/>
            <person name="Pertea M."/>
            <person name="Feldblyum T.V."/>
            <person name="Utterback T.R."/>
            <person name="Shu C.L."/>
            <person name="Osoegawa K."/>
            <person name="de Jong P.J."/>
            <person name="Hrdy I."/>
            <person name="Horvathova L."/>
            <person name="Zubacova Z."/>
            <person name="Dolezal P."/>
            <person name="Malik S.B."/>
            <person name="Logsdon J.M. Jr."/>
            <person name="Henze K."/>
            <person name="Gupta A."/>
            <person name="Wang C.C."/>
            <person name="Dunne R.L."/>
            <person name="Upcroft J.A."/>
            <person name="Upcroft P."/>
            <person name="White O."/>
            <person name="Salzberg S.L."/>
            <person name="Tang P."/>
            <person name="Chiu C.-H."/>
            <person name="Lee Y.-S."/>
            <person name="Embley T.M."/>
            <person name="Coombs G.H."/>
            <person name="Mottram J.C."/>
            <person name="Tachezy J."/>
            <person name="Fraser-Liggett C.M."/>
            <person name="Johnson P.J."/>
        </authorList>
    </citation>
    <scope>NUCLEOTIDE SEQUENCE [LARGE SCALE GENOMIC DNA]</scope>
    <source>
        <strain evidence="2">G3</strain>
    </source>
</reference>
<organism evidence="2 3">
    <name type="scientific">Trichomonas vaginalis (strain ATCC PRA-98 / G3)</name>
    <dbReference type="NCBI Taxonomy" id="412133"/>
    <lineage>
        <taxon>Eukaryota</taxon>
        <taxon>Metamonada</taxon>
        <taxon>Parabasalia</taxon>
        <taxon>Trichomonadida</taxon>
        <taxon>Trichomonadidae</taxon>
        <taxon>Trichomonas</taxon>
    </lineage>
</organism>
<evidence type="ECO:0000313" key="2">
    <source>
        <dbReference type="EMBL" id="EAY13895.1"/>
    </source>
</evidence>
<gene>
    <name evidence="2" type="ORF">TVAG_028480</name>
</gene>
<dbReference type="InParanoid" id="A2E095"/>
<keyword evidence="3" id="KW-1185">Reference proteome</keyword>
<dbReference type="VEuPathDB" id="TrichDB:TVAGG3_0556960"/>
<reference evidence="2" key="1">
    <citation type="submission" date="2006-10" db="EMBL/GenBank/DDBJ databases">
        <authorList>
            <person name="Amadeo P."/>
            <person name="Zhao Q."/>
            <person name="Wortman J."/>
            <person name="Fraser-Liggett C."/>
            <person name="Carlton J."/>
        </authorList>
    </citation>
    <scope>NUCLEOTIDE SEQUENCE</scope>
    <source>
        <strain evidence="2">G3</strain>
    </source>
</reference>
<keyword evidence="1" id="KW-0175">Coiled coil</keyword>
<dbReference type="EMBL" id="DS113278">
    <property type="protein sequence ID" value="EAY13895.1"/>
    <property type="molecule type" value="Genomic_DNA"/>
</dbReference>
<evidence type="ECO:0000313" key="3">
    <source>
        <dbReference type="Proteomes" id="UP000001542"/>
    </source>
</evidence>
<evidence type="ECO:0000256" key="1">
    <source>
        <dbReference type="SAM" id="Coils"/>
    </source>
</evidence>
<dbReference type="AlphaFoldDB" id="A2E095"/>
<dbReference type="KEGG" id="tva:4771882"/>
<proteinExistence type="predicted"/>
<sequence>MKKSFEKLDKLRHGSIREDITDLKQKIEEHEQIHTISINELKAQNEQMRQSIKRNKELQNKIAKKQESISKLKADLAARDLVLKESFKVENLHIIDAKKDYYEFNFADKFQFKLKKHNDNKTYEYILKSQSEELPNYFCGNYIFDYSNLSKFFKKFDSMSA</sequence>